<dbReference type="CDD" id="cd03010">
    <property type="entry name" value="TlpA_like_DsbE"/>
    <property type="match status" value="1"/>
</dbReference>
<organism evidence="7 8">
    <name type="scientific">Pseudoduganella namucuonensis</name>
    <dbReference type="NCBI Taxonomy" id="1035707"/>
    <lineage>
        <taxon>Bacteria</taxon>
        <taxon>Pseudomonadati</taxon>
        <taxon>Pseudomonadota</taxon>
        <taxon>Betaproteobacteria</taxon>
        <taxon>Burkholderiales</taxon>
        <taxon>Oxalobacteraceae</taxon>
        <taxon>Telluria group</taxon>
        <taxon>Pseudoduganella</taxon>
    </lineage>
</organism>
<dbReference type="Gene3D" id="3.40.30.10">
    <property type="entry name" value="Glutaredoxin"/>
    <property type="match status" value="1"/>
</dbReference>
<dbReference type="NCBIfam" id="TIGR00385">
    <property type="entry name" value="dsbE"/>
    <property type="match status" value="1"/>
</dbReference>
<proteinExistence type="inferred from homology"/>
<comment type="similarity">
    <text evidence="2">Belongs to the thioredoxin family. DsbE subfamily.</text>
</comment>
<dbReference type="InterPro" id="IPR050553">
    <property type="entry name" value="Thioredoxin_ResA/DsbE_sf"/>
</dbReference>
<gene>
    <name evidence="7" type="ORF">SAMN05216552_106412</name>
</gene>
<dbReference type="OrthoDB" id="9811352at2"/>
<accession>A0A1I7M658</accession>
<keyword evidence="3" id="KW-0201">Cytochrome c-type biogenesis</keyword>
<sequence>MKRFAWPLGIFLVLVAFLGVGLRLKPQEIPSPLIEKAAPLFTLPRVEDESRRFESKEMLGKVWLLNVWASWCGPCRKEHPVLVDFARLGVAPVVGLNYTDKRDESGKWLVEHGNPYLVSAFDGDGKVGMEYGVYGVPETFVIDKQGRIRHKHVGPITQEVVREKLLPLVQELNRG</sequence>
<dbReference type="EMBL" id="FPBO01000064">
    <property type="protein sequence ID" value="SFV17439.1"/>
    <property type="molecule type" value="Genomic_DNA"/>
</dbReference>
<dbReference type="InterPro" id="IPR004799">
    <property type="entry name" value="Periplasmic_diS_OxRdtase_DsbE"/>
</dbReference>
<keyword evidence="8" id="KW-1185">Reference proteome</keyword>
<dbReference type="InterPro" id="IPR013766">
    <property type="entry name" value="Thioredoxin_domain"/>
</dbReference>
<dbReference type="GO" id="GO:0015036">
    <property type="term" value="F:disulfide oxidoreductase activity"/>
    <property type="evidence" value="ECO:0007669"/>
    <property type="project" value="InterPro"/>
</dbReference>
<evidence type="ECO:0000256" key="1">
    <source>
        <dbReference type="ARBA" id="ARBA00004196"/>
    </source>
</evidence>
<feature type="domain" description="Thioredoxin" evidence="6">
    <location>
        <begin position="32"/>
        <end position="174"/>
    </location>
</feature>
<dbReference type="InterPro" id="IPR013740">
    <property type="entry name" value="Redoxin"/>
</dbReference>
<evidence type="ECO:0000259" key="6">
    <source>
        <dbReference type="PROSITE" id="PS51352"/>
    </source>
</evidence>
<evidence type="ECO:0000256" key="5">
    <source>
        <dbReference type="ARBA" id="ARBA00023284"/>
    </source>
</evidence>
<evidence type="ECO:0000256" key="2">
    <source>
        <dbReference type="ARBA" id="ARBA00007758"/>
    </source>
</evidence>
<dbReference type="GO" id="GO:0017004">
    <property type="term" value="P:cytochrome complex assembly"/>
    <property type="evidence" value="ECO:0007669"/>
    <property type="project" value="UniProtKB-KW"/>
</dbReference>
<keyword evidence="5" id="KW-0676">Redox-active center</keyword>
<protein>
    <submittedName>
        <fullName evidence="7">Cytochrome c biogenesis protein CcmG, thiol:disulfide interchange protein DsbE</fullName>
    </submittedName>
</protein>
<dbReference type="GO" id="GO:0030288">
    <property type="term" value="C:outer membrane-bounded periplasmic space"/>
    <property type="evidence" value="ECO:0007669"/>
    <property type="project" value="InterPro"/>
</dbReference>
<dbReference type="PROSITE" id="PS00194">
    <property type="entry name" value="THIOREDOXIN_1"/>
    <property type="match status" value="1"/>
</dbReference>
<comment type="subcellular location">
    <subcellularLocation>
        <location evidence="1">Cell envelope</location>
    </subcellularLocation>
</comment>
<dbReference type="PANTHER" id="PTHR42852">
    <property type="entry name" value="THIOL:DISULFIDE INTERCHANGE PROTEIN DSBE"/>
    <property type="match status" value="1"/>
</dbReference>
<dbReference type="STRING" id="1035707.SAMN05216552_106412"/>
<reference evidence="8" key="1">
    <citation type="submission" date="2016-10" db="EMBL/GenBank/DDBJ databases">
        <authorList>
            <person name="Varghese N."/>
            <person name="Submissions S."/>
        </authorList>
    </citation>
    <scope>NUCLEOTIDE SEQUENCE [LARGE SCALE GENOMIC DNA]</scope>
    <source>
        <strain evidence="8">CGMCC 1.11014</strain>
    </source>
</reference>
<dbReference type="InterPro" id="IPR036249">
    <property type="entry name" value="Thioredoxin-like_sf"/>
</dbReference>
<dbReference type="Pfam" id="PF08534">
    <property type="entry name" value="Redoxin"/>
    <property type="match status" value="1"/>
</dbReference>
<dbReference type="InterPro" id="IPR017937">
    <property type="entry name" value="Thioredoxin_CS"/>
</dbReference>
<dbReference type="PROSITE" id="PS51352">
    <property type="entry name" value="THIOREDOXIN_2"/>
    <property type="match status" value="1"/>
</dbReference>
<evidence type="ECO:0000313" key="7">
    <source>
        <dbReference type="EMBL" id="SFV17439.1"/>
    </source>
</evidence>
<dbReference type="SUPFAM" id="SSF52833">
    <property type="entry name" value="Thioredoxin-like"/>
    <property type="match status" value="1"/>
</dbReference>
<name>A0A1I7M658_9BURK</name>
<dbReference type="RefSeq" id="WP_093561397.1">
    <property type="nucleotide sequence ID" value="NZ_FPBO01000064.1"/>
</dbReference>
<dbReference type="Proteomes" id="UP000199391">
    <property type="component" value="Unassembled WGS sequence"/>
</dbReference>
<dbReference type="AlphaFoldDB" id="A0A1I7M658"/>
<dbReference type="PANTHER" id="PTHR42852:SF6">
    <property type="entry name" value="THIOL:DISULFIDE INTERCHANGE PROTEIN DSBE"/>
    <property type="match status" value="1"/>
</dbReference>
<evidence type="ECO:0000256" key="4">
    <source>
        <dbReference type="ARBA" id="ARBA00023157"/>
    </source>
</evidence>
<evidence type="ECO:0000256" key="3">
    <source>
        <dbReference type="ARBA" id="ARBA00022748"/>
    </source>
</evidence>
<keyword evidence="4" id="KW-1015">Disulfide bond</keyword>
<evidence type="ECO:0000313" key="8">
    <source>
        <dbReference type="Proteomes" id="UP000199391"/>
    </source>
</evidence>